<dbReference type="AlphaFoldDB" id="A0A6C0LZV7"/>
<proteinExistence type="predicted"/>
<accession>A0A6C0LZV7</accession>
<organism evidence="1">
    <name type="scientific">viral metagenome</name>
    <dbReference type="NCBI Taxonomy" id="1070528"/>
    <lineage>
        <taxon>unclassified sequences</taxon>
        <taxon>metagenomes</taxon>
        <taxon>organismal metagenomes</taxon>
    </lineage>
</organism>
<name>A0A6C0LZV7_9ZZZZ</name>
<evidence type="ECO:0000313" key="1">
    <source>
        <dbReference type="EMBL" id="QHU36356.1"/>
    </source>
</evidence>
<dbReference type="EMBL" id="MN740635">
    <property type="protein sequence ID" value="QHU36356.1"/>
    <property type="molecule type" value="Genomic_DNA"/>
</dbReference>
<sequence length="41" mass="5026">MTFFLTKQGNQNNKINKNKILSTHFIRRDVWIFAIFKLWGR</sequence>
<reference evidence="1" key="1">
    <citation type="journal article" date="2020" name="Nature">
        <title>Giant virus diversity and host interactions through global metagenomics.</title>
        <authorList>
            <person name="Schulz F."/>
            <person name="Roux S."/>
            <person name="Paez-Espino D."/>
            <person name="Jungbluth S."/>
            <person name="Walsh D.A."/>
            <person name="Denef V.J."/>
            <person name="McMahon K.D."/>
            <person name="Konstantinidis K.T."/>
            <person name="Eloe-Fadrosh E.A."/>
            <person name="Kyrpides N.C."/>
            <person name="Woyke T."/>
        </authorList>
    </citation>
    <scope>NUCLEOTIDE SEQUENCE</scope>
    <source>
        <strain evidence="1">GVMAG-S-1035124-57</strain>
    </source>
</reference>
<protein>
    <submittedName>
        <fullName evidence="1">Uncharacterized protein</fullName>
    </submittedName>
</protein>